<reference evidence="1" key="1">
    <citation type="submission" date="2017-05" db="EMBL/GenBank/DDBJ databases">
        <authorList>
            <person name="Varghese N."/>
            <person name="Submissions S."/>
        </authorList>
    </citation>
    <scope>NUCLEOTIDE SEQUENCE</scope>
    <source>
        <strain evidence="1">Su22</strain>
    </source>
</reference>
<dbReference type="Proteomes" id="UP001158066">
    <property type="component" value="Unassembled WGS sequence"/>
</dbReference>
<dbReference type="RefSeq" id="WP_283410771.1">
    <property type="nucleotide sequence ID" value="NZ_FXUF01000021.1"/>
</dbReference>
<dbReference type="AlphaFoldDB" id="A0AA46AKH5"/>
<keyword evidence="2" id="KW-1185">Reference proteome</keyword>
<gene>
    <name evidence="1" type="ORF">SAMN06296020_12121</name>
</gene>
<dbReference type="EMBL" id="FXUF01000021">
    <property type="protein sequence ID" value="SMP70848.1"/>
    <property type="molecule type" value="Genomic_DNA"/>
</dbReference>
<comment type="caution">
    <text evidence="1">The sequence shown here is derived from an EMBL/GenBank/DDBJ whole genome shotgun (WGS) entry which is preliminary data.</text>
</comment>
<organism evidence="1 2">
    <name type="scientific">Anoxynatronum buryatiense</name>
    <dbReference type="NCBI Taxonomy" id="489973"/>
    <lineage>
        <taxon>Bacteria</taxon>
        <taxon>Bacillati</taxon>
        <taxon>Bacillota</taxon>
        <taxon>Clostridia</taxon>
        <taxon>Eubacteriales</taxon>
        <taxon>Clostridiaceae</taxon>
        <taxon>Anoxynatronum</taxon>
    </lineage>
</organism>
<sequence length="115" mass="13179">MKEGCVEIVRFDVMQGTEKMIALEAFKLLDAFYQAQEGYFGMNAAQANDDAWILILYWRSKEDEKLASGRMMASEETEGFKQLVIPKTVEKKMYPSFFLNLNDQSPNHLADKGIN</sequence>
<evidence type="ECO:0000313" key="2">
    <source>
        <dbReference type="Proteomes" id="UP001158066"/>
    </source>
</evidence>
<proteinExistence type="predicted"/>
<evidence type="ECO:0008006" key="3">
    <source>
        <dbReference type="Google" id="ProtNLM"/>
    </source>
</evidence>
<accession>A0AA46AKH5</accession>
<name>A0AA46AKH5_9CLOT</name>
<protein>
    <recommendedName>
        <fullName evidence="3">ABM domain-containing protein</fullName>
    </recommendedName>
</protein>
<evidence type="ECO:0000313" key="1">
    <source>
        <dbReference type="EMBL" id="SMP70848.1"/>
    </source>
</evidence>